<feature type="compositionally biased region" description="Basic and acidic residues" evidence="1">
    <location>
        <begin position="100"/>
        <end position="111"/>
    </location>
</feature>
<gene>
    <name evidence="2" type="ORF">DICVIV_14452</name>
</gene>
<feature type="non-terminal residue" evidence="2">
    <location>
        <position position="111"/>
    </location>
</feature>
<evidence type="ECO:0000313" key="3">
    <source>
        <dbReference type="Proteomes" id="UP000053766"/>
    </source>
</evidence>
<dbReference type="AlphaFoldDB" id="A0A0D8XAY3"/>
<reference evidence="2 3" key="1">
    <citation type="submission" date="2013-11" db="EMBL/GenBank/DDBJ databases">
        <title>Draft genome of the bovine lungworm Dictyocaulus viviparus.</title>
        <authorList>
            <person name="Mitreva M."/>
        </authorList>
    </citation>
    <scope>NUCLEOTIDE SEQUENCE [LARGE SCALE GENOMIC DNA]</scope>
    <source>
        <strain evidence="2 3">HannoverDv2000</strain>
    </source>
</reference>
<dbReference type="EMBL" id="KN722206">
    <property type="protein sequence ID" value="KJH39666.1"/>
    <property type="molecule type" value="Genomic_DNA"/>
</dbReference>
<keyword evidence="3" id="KW-1185">Reference proteome</keyword>
<protein>
    <submittedName>
        <fullName evidence="2">Uncharacterized protein</fullName>
    </submittedName>
</protein>
<evidence type="ECO:0000256" key="1">
    <source>
        <dbReference type="SAM" id="MobiDB-lite"/>
    </source>
</evidence>
<name>A0A0D8XAY3_DICVI</name>
<organism evidence="2 3">
    <name type="scientific">Dictyocaulus viviparus</name>
    <name type="common">Bovine lungworm</name>
    <dbReference type="NCBI Taxonomy" id="29172"/>
    <lineage>
        <taxon>Eukaryota</taxon>
        <taxon>Metazoa</taxon>
        <taxon>Ecdysozoa</taxon>
        <taxon>Nematoda</taxon>
        <taxon>Chromadorea</taxon>
        <taxon>Rhabditida</taxon>
        <taxon>Rhabditina</taxon>
        <taxon>Rhabditomorpha</taxon>
        <taxon>Strongyloidea</taxon>
        <taxon>Metastrongylidae</taxon>
        <taxon>Dictyocaulus</taxon>
    </lineage>
</organism>
<accession>A0A0D8XAY3</accession>
<reference evidence="3" key="2">
    <citation type="journal article" date="2016" name="Sci. Rep.">
        <title>Dictyocaulus viviparus genome, variome and transcriptome elucidate lungworm biology and support future intervention.</title>
        <authorList>
            <person name="McNulty S.N."/>
            <person name="Strube C."/>
            <person name="Rosa B.A."/>
            <person name="Martin J.C."/>
            <person name="Tyagi R."/>
            <person name="Choi Y.J."/>
            <person name="Wang Q."/>
            <person name="Hallsworth Pepin K."/>
            <person name="Zhang X."/>
            <person name="Ozersky P."/>
            <person name="Wilson R.K."/>
            <person name="Sternberg P.W."/>
            <person name="Gasser R.B."/>
            <person name="Mitreva M."/>
        </authorList>
    </citation>
    <scope>NUCLEOTIDE SEQUENCE [LARGE SCALE GENOMIC DNA]</scope>
    <source>
        <strain evidence="3">HannoverDv2000</strain>
    </source>
</reference>
<proteinExistence type="predicted"/>
<dbReference type="Proteomes" id="UP000053766">
    <property type="component" value="Unassembled WGS sequence"/>
</dbReference>
<sequence>MFYYYQRRKWNGLSEWLVLEAKSPLRRRTSGVKPSIGDRDHLAVDEVRHSEEFRKGRVAIDFDFNSDTEHHEEKSRKKTHTEKKIELSSAMSTKKPSHSCCDRKDTVYLTD</sequence>
<evidence type="ECO:0000313" key="2">
    <source>
        <dbReference type="EMBL" id="KJH39666.1"/>
    </source>
</evidence>
<feature type="region of interest" description="Disordered" evidence="1">
    <location>
        <begin position="67"/>
        <end position="111"/>
    </location>
</feature>